<proteinExistence type="inferred from homology"/>
<feature type="transmembrane region" description="Helical" evidence="7">
    <location>
        <begin position="507"/>
        <end position="534"/>
    </location>
</feature>
<reference evidence="9 10" key="1">
    <citation type="submission" date="2016-03" db="EMBL/GenBank/DDBJ databases">
        <title>Comparative genomics of Pseudogymnoascus destructans, the fungus causing white-nose syndrome of bats.</title>
        <authorList>
            <person name="Palmer J.M."/>
            <person name="Drees K.P."/>
            <person name="Foster J.T."/>
            <person name="Lindner D.L."/>
        </authorList>
    </citation>
    <scope>NUCLEOTIDE SEQUENCE [LARGE SCALE GENOMIC DNA]</scope>
    <source>
        <strain evidence="9 10">UAMH 10579</strain>
    </source>
</reference>
<feature type="compositionally biased region" description="Polar residues" evidence="6">
    <location>
        <begin position="75"/>
        <end position="88"/>
    </location>
</feature>
<feature type="compositionally biased region" description="Basic and acidic residues" evidence="6">
    <location>
        <begin position="1"/>
        <end position="21"/>
    </location>
</feature>
<dbReference type="InterPro" id="IPR020846">
    <property type="entry name" value="MFS_dom"/>
</dbReference>
<protein>
    <recommendedName>
        <fullName evidence="8">Major facilitator superfamily (MFS) profile domain-containing protein</fullName>
    </recommendedName>
</protein>
<feature type="transmembrane region" description="Helical" evidence="7">
    <location>
        <begin position="175"/>
        <end position="195"/>
    </location>
</feature>
<keyword evidence="3 7" id="KW-0812">Transmembrane</keyword>
<feature type="transmembrane region" description="Helical" evidence="7">
    <location>
        <begin position="232"/>
        <end position="254"/>
    </location>
</feature>
<feature type="domain" description="Major facilitator superfamily (MFS) profile" evidence="8">
    <location>
        <begin position="141"/>
        <end position="599"/>
    </location>
</feature>
<dbReference type="PANTHER" id="PTHR23502:SF134">
    <property type="entry name" value="MAJOR FACILITATOR SUPERFAMILY (MFS) PROFILE DOMAIN-CONTAINING PROTEIN-RELATED"/>
    <property type="match status" value="1"/>
</dbReference>
<accession>A0A1B8GRY3</accession>
<dbReference type="AlphaFoldDB" id="A0A1B8GRY3"/>
<organism evidence="9 10">
    <name type="scientific">Pseudogymnoascus verrucosus</name>
    <dbReference type="NCBI Taxonomy" id="342668"/>
    <lineage>
        <taxon>Eukaryota</taxon>
        <taxon>Fungi</taxon>
        <taxon>Dikarya</taxon>
        <taxon>Ascomycota</taxon>
        <taxon>Pezizomycotina</taxon>
        <taxon>Leotiomycetes</taxon>
        <taxon>Thelebolales</taxon>
        <taxon>Thelebolaceae</taxon>
        <taxon>Pseudogymnoascus</taxon>
    </lineage>
</organism>
<evidence type="ECO:0000256" key="1">
    <source>
        <dbReference type="ARBA" id="ARBA00004141"/>
    </source>
</evidence>
<comment type="subcellular location">
    <subcellularLocation>
        <location evidence="1">Membrane</location>
        <topology evidence="1">Multi-pass membrane protein</topology>
    </subcellularLocation>
</comment>
<evidence type="ECO:0000313" key="10">
    <source>
        <dbReference type="Proteomes" id="UP000091956"/>
    </source>
</evidence>
<feature type="compositionally biased region" description="Basic and acidic residues" evidence="6">
    <location>
        <begin position="34"/>
        <end position="51"/>
    </location>
</feature>
<dbReference type="FunFam" id="1.20.1250.20:FF:000082">
    <property type="entry name" value="MFS multidrug transporter, putative"/>
    <property type="match status" value="1"/>
</dbReference>
<feature type="transmembrane region" description="Helical" evidence="7">
    <location>
        <begin position="394"/>
        <end position="420"/>
    </location>
</feature>
<dbReference type="GO" id="GO:0005886">
    <property type="term" value="C:plasma membrane"/>
    <property type="evidence" value="ECO:0007669"/>
    <property type="project" value="TreeGrafter"/>
</dbReference>
<dbReference type="RefSeq" id="XP_018132321.2">
    <property type="nucleotide sequence ID" value="XM_018273016.2"/>
</dbReference>
<feature type="transmembrane region" description="Helical" evidence="7">
    <location>
        <begin position="480"/>
        <end position="501"/>
    </location>
</feature>
<dbReference type="CDD" id="cd17323">
    <property type="entry name" value="MFS_Tpo1_MDR_like"/>
    <property type="match status" value="1"/>
</dbReference>
<reference evidence="10" key="2">
    <citation type="journal article" date="2018" name="Nat. Commun.">
        <title>Extreme sensitivity to ultraviolet light in the fungal pathogen causing white-nose syndrome of bats.</title>
        <authorList>
            <person name="Palmer J.M."/>
            <person name="Drees K.P."/>
            <person name="Foster J.T."/>
            <person name="Lindner D.L."/>
        </authorList>
    </citation>
    <scope>NUCLEOTIDE SEQUENCE [LARGE SCALE GENOMIC DNA]</scope>
    <source>
        <strain evidence="10">UAMH 10579</strain>
    </source>
</reference>
<dbReference type="EMBL" id="KV460216">
    <property type="protein sequence ID" value="OBT98588.2"/>
    <property type="molecule type" value="Genomic_DNA"/>
</dbReference>
<keyword evidence="10" id="KW-1185">Reference proteome</keyword>
<dbReference type="PROSITE" id="PS50850">
    <property type="entry name" value="MFS"/>
    <property type="match status" value="1"/>
</dbReference>
<feature type="transmembrane region" description="Helical" evidence="7">
    <location>
        <begin position="266"/>
        <end position="289"/>
    </location>
</feature>
<keyword evidence="5 7" id="KW-0472">Membrane</keyword>
<keyword evidence="4 7" id="KW-1133">Transmembrane helix</keyword>
<feature type="transmembrane region" description="Helical" evidence="7">
    <location>
        <begin position="295"/>
        <end position="315"/>
    </location>
</feature>
<dbReference type="STRING" id="342668.A0A1B8GRY3"/>
<dbReference type="InterPro" id="IPR036259">
    <property type="entry name" value="MFS_trans_sf"/>
</dbReference>
<evidence type="ECO:0000259" key="8">
    <source>
        <dbReference type="PROSITE" id="PS50850"/>
    </source>
</evidence>
<evidence type="ECO:0000256" key="7">
    <source>
        <dbReference type="SAM" id="Phobius"/>
    </source>
</evidence>
<evidence type="ECO:0000256" key="2">
    <source>
        <dbReference type="ARBA" id="ARBA00008335"/>
    </source>
</evidence>
<sequence>MVMKKLEASERDAGTSDDGRVQGKQQTVESQPGVEHHDSSVEKLPIRDASPRSDSSPSLNEQIADVPYHEKYDGSNPSTSTTTHTGLNGETPITYHYLTFGTPLPFASSSPSSVSSPPPPCPNLSPFTDPLLWSPLRKRFAVYLGSVATFVAAYNAGSYAPPAAGMIREFASSEIAVLTGITSFCVGFAITPMVLAPLSEIQGRYPVFVGAGIVFEAFQIACALTPSLAGMIVMRFLSGCGSSVFSSMIGGVISDLYSSNERNTPMALFAGAAIFGTGMGPLIASAIAQHLPWRWVFWVQAIMCGVVILAVILFLKESRGSVLLSKKAAALNKWYEAREAAGYVGFDMPDESGCGEVPQRIRWRVKADEERESLMKMIKISVWRPIHLLATEPVVFFFSLWVSFAWAVLYLTFASLPLIFRTTYSFNLQECGAVFAAMSIGGILASYLAIVQDSHALALARFFSRLRPGHPPPTEDDPEIRLAIACLHSPLLPIGLFWLGWTANPGIHWFVPCIGVTIATMGIYAVYLATFNYLADVYHKYASSALAAQSFCRNMLGAVFPLVTAALFGGLGIGAACSMLGGIAILLALVPWVLILYGPAIRRRSKFASEIM</sequence>
<feature type="transmembrane region" description="Helical" evidence="7">
    <location>
        <begin position="140"/>
        <end position="160"/>
    </location>
</feature>
<feature type="region of interest" description="Disordered" evidence="6">
    <location>
        <begin position="69"/>
        <end position="88"/>
    </location>
</feature>
<feature type="region of interest" description="Disordered" evidence="6">
    <location>
        <begin position="1"/>
        <end position="60"/>
    </location>
</feature>
<feature type="transmembrane region" description="Helical" evidence="7">
    <location>
        <begin position="207"/>
        <end position="226"/>
    </location>
</feature>
<comment type="similarity">
    <text evidence="2">Belongs to the major facilitator superfamily.</text>
</comment>
<feature type="transmembrane region" description="Helical" evidence="7">
    <location>
        <begin position="555"/>
        <end position="573"/>
    </location>
</feature>
<dbReference type="InterPro" id="IPR011701">
    <property type="entry name" value="MFS"/>
</dbReference>
<feature type="transmembrane region" description="Helical" evidence="7">
    <location>
        <begin position="432"/>
        <end position="459"/>
    </location>
</feature>
<dbReference type="Pfam" id="PF07690">
    <property type="entry name" value="MFS_1"/>
    <property type="match status" value="1"/>
</dbReference>
<evidence type="ECO:0000256" key="6">
    <source>
        <dbReference type="SAM" id="MobiDB-lite"/>
    </source>
</evidence>
<dbReference type="Proteomes" id="UP000091956">
    <property type="component" value="Unassembled WGS sequence"/>
</dbReference>
<evidence type="ECO:0000256" key="5">
    <source>
        <dbReference type="ARBA" id="ARBA00023136"/>
    </source>
</evidence>
<dbReference type="SUPFAM" id="SSF103473">
    <property type="entry name" value="MFS general substrate transporter"/>
    <property type="match status" value="1"/>
</dbReference>
<gene>
    <name evidence="9" type="ORF">VE01_03529</name>
</gene>
<dbReference type="Gene3D" id="1.20.1250.20">
    <property type="entry name" value="MFS general substrate transporter like domains"/>
    <property type="match status" value="1"/>
</dbReference>
<name>A0A1B8GRY3_9PEZI</name>
<evidence type="ECO:0000256" key="4">
    <source>
        <dbReference type="ARBA" id="ARBA00022989"/>
    </source>
</evidence>
<evidence type="ECO:0000313" key="9">
    <source>
        <dbReference type="EMBL" id="OBT98588.2"/>
    </source>
</evidence>
<evidence type="ECO:0000256" key="3">
    <source>
        <dbReference type="ARBA" id="ARBA00022692"/>
    </source>
</evidence>
<feature type="transmembrane region" description="Helical" evidence="7">
    <location>
        <begin position="579"/>
        <end position="597"/>
    </location>
</feature>
<dbReference type="PANTHER" id="PTHR23502">
    <property type="entry name" value="MAJOR FACILITATOR SUPERFAMILY"/>
    <property type="match status" value="1"/>
</dbReference>
<dbReference type="GO" id="GO:0022857">
    <property type="term" value="F:transmembrane transporter activity"/>
    <property type="evidence" value="ECO:0007669"/>
    <property type="project" value="InterPro"/>
</dbReference>
<dbReference type="GeneID" id="28836915"/>